<accession>A0A1R4GWD4</accession>
<dbReference type="EMBL" id="FUGE01000151">
    <property type="protein sequence ID" value="SJM72132.1"/>
    <property type="molecule type" value="Genomic_DNA"/>
</dbReference>
<evidence type="ECO:0000256" key="6">
    <source>
        <dbReference type="ARBA" id="ARBA00023136"/>
    </source>
</evidence>
<keyword evidence="2 7" id="KW-0812">Transmembrane</keyword>
<dbReference type="PANTHER" id="PTHR21624">
    <property type="entry name" value="STEROL DESATURASE-RELATED PROTEIN"/>
    <property type="match status" value="1"/>
</dbReference>
<keyword evidence="5" id="KW-0443">Lipid metabolism</keyword>
<sequence>MKDETMAELINTSNYGQTLEGYKDLLNQSIINIAPDFSQDFLLSVLPSYWQEWILPLVGGPFLLLFLAEWFYQSKRDQGDNFTLRRAVTNFSLGGSYLGFELIVQALVIIPICLWLYQYRLFTIEVTWITFIPIFIAVEFCYYWFHRASHRVNWFWSAHVLNHSDDRMNLSTAMRQSLLYSVTGWWVFFLPLMLLGVHPVWVFFFYALDLIYQFFIHTETVGKFPKWVEYVFDTPSNHRAHHGANGEYIDKNYGGVIIIFDRMFGTYVEEDRINNPVKYGAVGEPSHDNIFHLIFDVFIRMWKRFFKAKGLKNKLGTFFRPPSAT</sequence>
<comment type="subcellular location">
    <subcellularLocation>
        <location evidence="1">Endomembrane system</location>
        <topology evidence="1">Multi-pass membrane protein</topology>
    </subcellularLocation>
</comment>
<keyword evidence="3 7" id="KW-1133">Transmembrane helix</keyword>
<evidence type="ECO:0000256" key="5">
    <source>
        <dbReference type="ARBA" id="ARBA00023098"/>
    </source>
</evidence>
<evidence type="ECO:0000256" key="3">
    <source>
        <dbReference type="ARBA" id="ARBA00022989"/>
    </source>
</evidence>
<evidence type="ECO:0000259" key="8">
    <source>
        <dbReference type="Pfam" id="PF04116"/>
    </source>
</evidence>
<dbReference type="GO" id="GO:0016020">
    <property type="term" value="C:membrane"/>
    <property type="evidence" value="ECO:0007669"/>
    <property type="project" value="GOC"/>
</dbReference>
<evidence type="ECO:0000256" key="1">
    <source>
        <dbReference type="ARBA" id="ARBA00004127"/>
    </source>
</evidence>
<dbReference type="PANTHER" id="PTHR21624:SF1">
    <property type="entry name" value="ALKYLGLYCEROL MONOOXYGENASE"/>
    <property type="match status" value="1"/>
</dbReference>
<dbReference type="GO" id="GO:0008610">
    <property type="term" value="P:lipid biosynthetic process"/>
    <property type="evidence" value="ECO:0007669"/>
    <property type="project" value="InterPro"/>
</dbReference>
<proteinExistence type="predicted"/>
<gene>
    <name evidence="9" type="ORF">A1232T_01561</name>
</gene>
<feature type="transmembrane region" description="Helical" evidence="7">
    <location>
        <begin position="53"/>
        <end position="72"/>
    </location>
</feature>
<dbReference type="InterPro" id="IPR006694">
    <property type="entry name" value="Fatty_acid_hydroxylase"/>
</dbReference>
<organism evidence="9 10">
    <name type="scientific">Psychrobacter piechaudii</name>
    <dbReference type="NCBI Taxonomy" id="1945521"/>
    <lineage>
        <taxon>Bacteria</taxon>
        <taxon>Pseudomonadati</taxon>
        <taxon>Pseudomonadota</taxon>
        <taxon>Gammaproteobacteria</taxon>
        <taxon>Moraxellales</taxon>
        <taxon>Moraxellaceae</taxon>
        <taxon>Psychrobacter</taxon>
    </lineage>
</organism>
<dbReference type="Proteomes" id="UP000188357">
    <property type="component" value="Unassembled WGS sequence"/>
</dbReference>
<evidence type="ECO:0000256" key="7">
    <source>
        <dbReference type="SAM" id="Phobius"/>
    </source>
</evidence>
<dbReference type="RefSeq" id="WP_208608056.1">
    <property type="nucleotide sequence ID" value="NZ_FUGE01000151.1"/>
</dbReference>
<dbReference type="AlphaFoldDB" id="A0A1R4GWD4"/>
<reference evidence="9 10" key="1">
    <citation type="submission" date="2017-02" db="EMBL/GenBank/DDBJ databases">
        <authorList>
            <person name="Peterson S.W."/>
        </authorList>
    </citation>
    <scope>NUCLEOTIDE SEQUENCE [LARGE SCALE GENOMIC DNA]</scope>
    <source>
        <strain evidence="9">Psychrobacter_piechaudii</strain>
    </source>
</reference>
<dbReference type="GO" id="GO:0005506">
    <property type="term" value="F:iron ion binding"/>
    <property type="evidence" value="ECO:0007669"/>
    <property type="project" value="InterPro"/>
</dbReference>
<feature type="transmembrane region" description="Helical" evidence="7">
    <location>
        <begin position="123"/>
        <end position="145"/>
    </location>
</feature>
<evidence type="ECO:0000256" key="2">
    <source>
        <dbReference type="ARBA" id="ARBA00022692"/>
    </source>
</evidence>
<dbReference type="GO" id="GO:0050479">
    <property type="term" value="F:glyceryl-ether monooxygenase activity"/>
    <property type="evidence" value="ECO:0007669"/>
    <property type="project" value="TreeGrafter"/>
</dbReference>
<dbReference type="STRING" id="1945521.A1232T_01561"/>
<feature type="domain" description="Fatty acid hydroxylase" evidence="8">
    <location>
        <begin position="134"/>
        <end position="266"/>
    </location>
</feature>
<protein>
    <submittedName>
        <fullName evidence="9">Fatty acid hydroxylase superfamily protein</fullName>
    </submittedName>
</protein>
<keyword evidence="4" id="KW-0560">Oxidoreductase</keyword>
<feature type="transmembrane region" description="Helical" evidence="7">
    <location>
        <begin position="93"/>
        <end position="117"/>
    </location>
</feature>
<keyword evidence="10" id="KW-1185">Reference proteome</keyword>
<evidence type="ECO:0000313" key="10">
    <source>
        <dbReference type="Proteomes" id="UP000188357"/>
    </source>
</evidence>
<dbReference type="Pfam" id="PF04116">
    <property type="entry name" value="FA_hydroxylase"/>
    <property type="match status" value="1"/>
</dbReference>
<dbReference type="GO" id="GO:0006643">
    <property type="term" value="P:membrane lipid metabolic process"/>
    <property type="evidence" value="ECO:0007669"/>
    <property type="project" value="TreeGrafter"/>
</dbReference>
<dbReference type="InterPro" id="IPR051689">
    <property type="entry name" value="Sterol_desaturase/TMEM195"/>
</dbReference>
<name>A0A1R4GWD4_9GAMM</name>
<evidence type="ECO:0000256" key="4">
    <source>
        <dbReference type="ARBA" id="ARBA00023002"/>
    </source>
</evidence>
<evidence type="ECO:0000313" key="9">
    <source>
        <dbReference type="EMBL" id="SJM72132.1"/>
    </source>
</evidence>
<dbReference type="GO" id="GO:0012505">
    <property type="term" value="C:endomembrane system"/>
    <property type="evidence" value="ECO:0007669"/>
    <property type="project" value="UniProtKB-SubCell"/>
</dbReference>
<keyword evidence="6 7" id="KW-0472">Membrane</keyword>